<feature type="domain" description="RCK C-terminal" evidence="2">
    <location>
        <begin position="138"/>
        <end position="220"/>
    </location>
</feature>
<dbReference type="InterPro" id="IPR050721">
    <property type="entry name" value="Trk_Ktr_HKT_K-transport"/>
</dbReference>
<dbReference type="Gene3D" id="3.40.50.720">
    <property type="entry name" value="NAD(P)-binding Rossmann-like Domain"/>
    <property type="match status" value="1"/>
</dbReference>
<proteinExistence type="predicted"/>
<feature type="domain" description="RCK N-terminal" evidence="1">
    <location>
        <begin position="5"/>
        <end position="127"/>
    </location>
</feature>
<dbReference type="Gene3D" id="3.30.70.1450">
    <property type="entry name" value="Regulator of K+ conductance, C-terminal domain"/>
    <property type="match status" value="1"/>
</dbReference>
<protein>
    <submittedName>
        <fullName evidence="3">Trk system potassium uptake protein TrkA</fullName>
    </submittedName>
</protein>
<reference evidence="3 4" key="1">
    <citation type="submission" date="2019-03" db="EMBL/GenBank/DDBJ databases">
        <title>Genomic Encyclopedia of Type Strains, Phase IV (KMG-IV): sequencing the most valuable type-strain genomes for metagenomic binning, comparative biology and taxonomic classification.</title>
        <authorList>
            <person name="Goeker M."/>
        </authorList>
    </citation>
    <scope>NUCLEOTIDE SEQUENCE [LARGE SCALE GENOMIC DNA]</scope>
    <source>
        <strain evidence="3 4">DSM 28867</strain>
    </source>
</reference>
<dbReference type="PROSITE" id="PS51201">
    <property type="entry name" value="RCK_N"/>
    <property type="match status" value="1"/>
</dbReference>
<dbReference type="Pfam" id="PF02254">
    <property type="entry name" value="TrkA_N"/>
    <property type="match status" value="1"/>
</dbReference>
<dbReference type="GO" id="GO:0008324">
    <property type="term" value="F:monoatomic cation transmembrane transporter activity"/>
    <property type="evidence" value="ECO:0007669"/>
    <property type="project" value="InterPro"/>
</dbReference>
<evidence type="ECO:0000259" key="1">
    <source>
        <dbReference type="PROSITE" id="PS51201"/>
    </source>
</evidence>
<dbReference type="InterPro" id="IPR036721">
    <property type="entry name" value="RCK_C_sf"/>
</dbReference>
<dbReference type="InterPro" id="IPR003148">
    <property type="entry name" value="RCK_N"/>
</dbReference>
<dbReference type="GO" id="GO:0006813">
    <property type="term" value="P:potassium ion transport"/>
    <property type="evidence" value="ECO:0007669"/>
    <property type="project" value="InterPro"/>
</dbReference>
<accession>A0A4R7ZZ05</accession>
<dbReference type="SUPFAM" id="SSF116726">
    <property type="entry name" value="TrkA C-terminal domain-like"/>
    <property type="match status" value="1"/>
</dbReference>
<dbReference type="InterPro" id="IPR006037">
    <property type="entry name" value="RCK_C"/>
</dbReference>
<dbReference type="PANTHER" id="PTHR43833">
    <property type="entry name" value="POTASSIUM CHANNEL PROTEIN 2-RELATED-RELATED"/>
    <property type="match status" value="1"/>
</dbReference>
<organism evidence="3 4">
    <name type="scientific">Breznakia blatticola</name>
    <dbReference type="NCBI Taxonomy" id="1754012"/>
    <lineage>
        <taxon>Bacteria</taxon>
        <taxon>Bacillati</taxon>
        <taxon>Bacillota</taxon>
        <taxon>Erysipelotrichia</taxon>
        <taxon>Erysipelotrichales</taxon>
        <taxon>Erysipelotrichaceae</taxon>
        <taxon>Breznakia</taxon>
    </lineage>
</organism>
<evidence type="ECO:0000313" key="3">
    <source>
        <dbReference type="EMBL" id="TDW21000.1"/>
    </source>
</evidence>
<dbReference type="AlphaFoldDB" id="A0A4R7ZZ05"/>
<dbReference type="EMBL" id="SODD01000009">
    <property type="protein sequence ID" value="TDW21000.1"/>
    <property type="molecule type" value="Genomic_DNA"/>
</dbReference>
<dbReference type="OrthoDB" id="9776294at2"/>
<comment type="caution">
    <text evidence="3">The sequence shown here is derived from an EMBL/GenBank/DDBJ whole genome shotgun (WGS) entry which is preliminary data.</text>
</comment>
<dbReference type="Proteomes" id="UP000294743">
    <property type="component" value="Unassembled WGS sequence"/>
</dbReference>
<sequence length="220" mass="24096">MEKKIKQVAVLGLGVFGSTVAKTLSNHGIEVIAIDRDQEAVERLEDIVSVAIREDITDLDALTAAGVADCDVAVIAVGTQLEVSVMSLLNCLELGVPQVIAKAKNKRFEMVLRKVGAHKVIRPEKAMGTLTANLLINNDIVNQISLDEEYSIVEIKVPNHWVGKSLVDLDLRNKLGVNVLGIRKFHEKLNITPDPSYILEADDRLVVIAHINVIQNLDLI</sequence>
<dbReference type="SUPFAM" id="SSF51735">
    <property type="entry name" value="NAD(P)-binding Rossmann-fold domains"/>
    <property type="match status" value="1"/>
</dbReference>
<evidence type="ECO:0000313" key="4">
    <source>
        <dbReference type="Proteomes" id="UP000294743"/>
    </source>
</evidence>
<dbReference type="InterPro" id="IPR036291">
    <property type="entry name" value="NAD(P)-bd_dom_sf"/>
</dbReference>
<gene>
    <name evidence="3" type="ORF">EDD63_10935</name>
</gene>
<dbReference type="RefSeq" id="WP_134168768.1">
    <property type="nucleotide sequence ID" value="NZ_SODD01000009.1"/>
</dbReference>
<name>A0A4R7ZZ05_9FIRM</name>
<evidence type="ECO:0000259" key="2">
    <source>
        <dbReference type="PROSITE" id="PS51202"/>
    </source>
</evidence>
<dbReference type="PROSITE" id="PS51202">
    <property type="entry name" value="RCK_C"/>
    <property type="match status" value="1"/>
</dbReference>
<dbReference type="PANTHER" id="PTHR43833:SF7">
    <property type="entry name" value="KTR SYSTEM POTASSIUM UPTAKE PROTEIN C"/>
    <property type="match status" value="1"/>
</dbReference>
<dbReference type="Pfam" id="PF02080">
    <property type="entry name" value="TrkA_C"/>
    <property type="match status" value="1"/>
</dbReference>
<keyword evidence="4" id="KW-1185">Reference proteome</keyword>